<dbReference type="Proteomes" id="UP001144050">
    <property type="component" value="Unassembled WGS sequence"/>
</dbReference>
<evidence type="ECO:0000313" key="2">
    <source>
        <dbReference type="Proteomes" id="UP001144050"/>
    </source>
</evidence>
<comment type="caution">
    <text evidence="1">The sequence shown here is derived from an EMBL/GenBank/DDBJ whole genome shotgun (WGS) entry which is preliminary data.</text>
</comment>
<gene>
    <name evidence="1" type="ORF">LBW59_16925</name>
</gene>
<protein>
    <submittedName>
        <fullName evidence="1">Uncharacterized protein</fullName>
    </submittedName>
</protein>
<accession>A0AAW5ZQQ1</accession>
<dbReference type="EMBL" id="JAIVFG010000029">
    <property type="protein sequence ID" value="MDB0572446.1"/>
    <property type="molecule type" value="Genomic_DNA"/>
</dbReference>
<evidence type="ECO:0000313" key="1">
    <source>
        <dbReference type="EMBL" id="MDB0572446.1"/>
    </source>
</evidence>
<reference evidence="1" key="1">
    <citation type="submission" date="2021-09" db="EMBL/GenBank/DDBJ databases">
        <title>Genomic analysis of Ralstonia spp.</title>
        <authorList>
            <person name="Aburjaile F."/>
            <person name="Ariute J.C."/>
            <person name="Pais A.K.L."/>
            <person name="Albuquerque G.M.R."/>
            <person name="Silva A.M.F."/>
            <person name="Brenig B."/>
            <person name="Azevedo V."/>
            <person name="Matiuzzi M."/>
            <person name="Ramos R."/>
            <person name="Goes-Neto A."/>
            <person name="Soares S."/>
            <person name="Iseppon A.M.B."/>
            <person name="Souza E."/>
            <person name="Gama M."/>
        </authorList>
    </citation>
    <scope>NUCLEOTIDE SEQUENCE</scope>
    <source>
        <strain evidence="1">CCRMRs91</strain>
    </source>
</reference>
<dbReference type="RefSeq" id="WP_271656910.1">
    <property type="nucleotide sequence ID" value="NZ_JAIVFG010000029.1"/>
</dbReference>
<organism evidence="1 2">
    <name type="scientific">Ralstonia solanacearum</name>
    <name type="common">Pseudomonas solanacearum</name>
    <dbReference type="NCBI Taxonomy" id="305"/>
    <lineage>
        <taxon>Bacteria</taxon>
        <taxon>Pseudomonadati</taxon>
        <taxon>Pseudomonadota</taxon>
        <taxon>Betaproteobacteria</taxon>
        <taxon>Burkholderiales</taxon>
        <taxon>Burkholderiaceae</taxon>
        <taxon>Ralstonia</taxon>
        <taxon>Ralstonia solanacearum species complex</taxon>
    </lineage>
</organism>
<name>A0AAW5ZQQ1_RALSL</name>
<proteinExistence type="predicted"/>
<dbReference type="AlphaFoldDB" id="A0AAW5ZQQ1"/>
<sequence>MGVKVNGAKGFLSEKVANCDVVMLKIVDSPHAQSFRAQVKRVYAARKAVDAAVLGSEIEFVGCPANWGQVSLAVGDTALVFLKSISGCLYEDAWRGHMVVEQIDGETYAVFQHRELWLSTNVPTEIRDCSRQDPTRPYASAVRLDALEAYLLQLIAKTDA</sequence>